<dbReference type="GO" id="GO:0031177">
    <property type="term" value="F:phosphopantetheine binding"/>
    <property type="evidence" value="ECO:0007669"/>
    <property type="project" value="InterPro"/>
</dbReference>
<dbReference type="PROSITE" id="PS50075">
    <property type="entry name" value="CARRIER"/>
    <property type="match status" value="2"/>
</dbReference>
<sequence>MVPISLDLSGYRTGEVEVPALLRSLVRPALRRAGVAAPDTDTFASRLAALPEAARHRFVLDTVVSHAAAVLGHEPAEAMSPNQAFKTLGFDSLTSVELRNRLRAATGVLLPATLVFDYPTPAALAGFLRERLTGDTVPSRAARITAPAAHVGTDPIVVVGMGCRLPGGVSSPEQLWDVVAGGRDTITGFPADRGWDLANLYDPDPDRPGTTYVREGGFVDAAADFDARLFGISPREALAMDPQQRLLLEVSWEALERAGISPDSLRGSPTGVFVGAASSTYGIGVDLPDEVEGHLLTGAATSIMSGRVAYQFGLEGPAVTIDTACSSSLVALHLAVQALRAGECDLALAGGVTVLTNPGIFTSFARQRGLAADARCKPFAAAADGTSMGEGAGVLVVERLSDARRHGHRVLAVVRGSAVNQDGASNGLTAPNGPAQQKVIRQALAGAGLNAADVDVVEAHGTGTKLGDPIEAQALLATYGQDRDRPLWLGSVKSNIGHTQAAAGVAGIIKMVMALRHEALPASLHVDEPTPEVDWSTGAVRLLTEARPWDTTDDRPRRFAVSSFGISGTNAHAILEAPPTDHARPVTPTVDGPLPWTMSAQSPEALRAQAGRLRELLDREPRLDPADVGAALAATRATLGHRAVLTAADRVGYAAALDALATGAPTPTVVTGVAQDRRTAFLFTGQGAQRIGMGAGLAARFPVFAETFDDIVARFDGLRAALESDEIHRTVHAQAALFAVEVALHRLLESRGISPDFLLGHSIGEIAAAHVAGVLDRDDAVTLVAARGRLMQALPAGGAMLAVQATESEVRPVLPDGVDVAAVNGPTSIVLAGPAEALDELAPRFAKATRLTVSHAFHSSLMAPMLAEFAEVAGGLTYRRPLIPIVSGLTGEPVDDYSAGYWVRHARETVRFADGVRWLQDHGVSAFVEVGPDGVLAAMLPACLREPAGGELAPFVVPTQRRNRDEAETLTQAVGRLFAEGAPVRWDAWYPGVARRVDLPTYAFQRERFWLADRAARPAEEGAAERHFWDAVAGGDLDAIAADLDLDAGTPSREALGSVLPALSSWHRRQREQAAVLDLRHAVRWEPLDRSAAPPANGPWLVIAAPGDEPPLDDVVPVRDAATRTDLAVALRAAADGRTPAGVLWAPPAGLADAAARTLTVVQALDDSGIGVPLWCLTRAAVQTGADPDVDVAHAQIWGFGRAAALDWPQTWGGLVDGPARWTARTRADLTRILGGDEDQVALRDGGALGRRITRAATLPAARSPWRPAGTVVVTGGTGALGAEVATWLAERGAEHLLLLSRRGPDAPGAAELTADLRAGGTQVTVAACDVADRAALAAVLAAVPADRPVTGVVHTAGVDTGQTLDTATEDHVVSVLRAKVDGARHLDELLADAPLDAFVLFSSIAGIWGSGHQAAYSAANAALDALAERRRLRGRTATAVAWGPWAGTGMAATEEAAAFLRRRGLRPMPVRSALTALGHAVDHDETCVTVADVDWTPFLAAFTAMRPSPLMRTVAPAPDDAEVPEPAAEATGGLRSRLTGLPPADRYRVLADLVCRTAADTLGYAGGAVEENRSFKELGFDSLTAVEFRNQLNAATALTLPISLVFDHPTPAAAAAYLERELCAGQADDPDEQETALRAALATVPIARLRDAGVLDVLLRVAGLAVDEEPAGSGPAAEEIDDLDVDALIQIALENDND</sequence>
<reference evidence="9" key="1">
    <citation type="submission" date="2016-06" db="EMBL/GenBank/DDBJ databases">
        <authorList>
            <person name="Varghese N."/>
            <person name="Submissions Spin"/>
        </authorList>
    </citation>
    <scope>NUCLEOTIDE SEQUENCE [LARGE SCALE GENOMIC DNA]</scope>
    <source>
        <strain evidence="9">DSM 45647</strain>
    </source>
</reference>
<dbReference type="PANTHER" id="PTHR43775:SF51">
    <property type="entry name" value="INACTIVE PHENOLPHTHIOCEROL SYNTHESIS POLYKETIDE SYNTHASE TYPE I PKS1-RELATED"/>
    <property type="match status" value="1"/>
</dbReference>
<dbReference type="InterPro" id="IPR020806">
    <property type="entry name" value="PKS_PP-bd"/>
</dbReference>
<feature type="domain" description="Ketosynthase family 3 (KS3)" evidence="7">
    <location>
        <begin position="153"/>
        <end position="577"/>
    </location>
</feature>
<dbReference type="CDD" id="cd00833">
    <property type="entry name" value="PKS"/>
    <property type="match status" value="1"/>
</dbReference>
<accession>A0A1C5K9V8</accession>
<dbReference type="InterPro" id="IPR006162">
    <property type="entry name" value="Ppantetheine_attach_site"/>
</dbReference>
<dbReference type="EMBL" id="FMDM01000032">
    <property type="protein sequence ID" value="SCG79567.1"/>
    <property type="molecule type" value="Genomic_DNA"/>
</dbReference>
<evidence type="ECO:0000259" key="7">
    <source>
        <dbReference type="PROSITE" id="PS52004"/>
    </source>
</evidence>
<dbReference type="FunFam" id="1.10.1200.10:FF:000007">
    <property type="entry name" value="Probable polyketide synthase pks17"/>
    <property type="match status" value="2"/>
</dbReference>
<dbReference type="STRING" id="745366.GA0070213_1321"/>
<evidence type="ECO:0000256" key="1">
    <source>
        <dbReference type="ARBA" id="ARBA00022450"/>
    </source>
</evidence>
<dbReference type="GO" id="GO:0006633">
    <property type="term" value="P:fatty acid biosynthetic process"/>
    <property type="evidence" value="ECO:0007669"/>
    <property type="project" value="InterPro"/>
</dbReference>
<dbReference type="InterPro" id="IPR057326">
    <property type="entry name" value="KR_dom"/>
</dbReference>
<dbReference type="Gene3D" id="3.40.47.10">
    <property type="match status" value="1"/>
</dbReference>
<proteinExistence type="predicted"/>
<keyword evidence="2" id="KW-0597">Phosphoprotein</keyword>
<name>A0A1C5K9V8_9ACTN</name>
<dbReference type="Pfam" id="PF08659">
    <property type="entry name" value="KR"/>
    <property type="match status" value="1"/>
</dbReference>
<dbReference type="SUPFAM" id="SSF53901">
    <property type="entry name" value="Thiolase-like"/>
    <property type="match status" value="1"/>
</dbReference>
<protein>
    <submittedName>
        <fullName evidence="8">Acyl transferase domain-containing protein</fullName>
    </submittedName>
</protein>
<dbReference type="Pfam" id="PF00698">
    <property type="entry name" value="Acyl_transf_1"/>
    <property type="match status" value="1"/>
</dbReference>
<dbReference type="InterPro" id="IPR001227">
    <property type="entry name" value="Ac_transferase_dom_sf"/>
</dbReference>
<dbReference type="Pfam" id="PF16197">
    <property type="entry name" value="KAsynt_C_assoc"/>
    <property type="match status" value="1"/>
</dbReference>
<dbReference type="SUPFAM" id="SSF52151">
    <property type="entry name" value="FabD/lysophospholipase-like"/>
    <property type="match status" value="1"/>
</dbReference>
<dbReference type="Pfam" id="PF00550">
    <property type="entry name" value="PP-binding"/>
    <property type="match status" value="2"/>
</dbReference>
<dbReference type="Gene3D" id="3.40.366.10">
    <property type="entry name" value="Malonyl-Coenzyme A Acyl Carrier Protein, domain 2"/>
    <property type="match status" value="1"/>
</dbReference>
<dbReference type="InterPro" id="IPR016035">
    <property type="entry name" value="Acyl_Trfase/lysoPLipase"/>
</dbReference>
<dbReference type="SUPFAM" id="SSF47336">
    <property type="entry name" value="ACP-like"/>
    <property type="match status" value="2"/>
</dbReference>
<dbReference type="PANTHER" id="PTHR43775">
    <property type="entry name" value="FATTY ACID SYNTHASE"/>
    <property type="match status" value="1"/>
</dbReference>
<dbReference type="InterPro" id="IPR050091">
    <property type="entry name" value="PKS_NRPS_Biosynth_Enz"/>
</dbReference>
<dbReference type="SUPFAM" id="SSF51735">
    <property type="entry name" value="NAD(P)-binding Rossmann-fold domains"/>
    <property type="match status" value="2"/>
</dbReference>
<dbReference type="SMART" id="SM00825">
    <property type="entry name" value="PKS_KS"/>
    <property type="match status" value="1"/>
</dbReference>
<dbReference type="InterPro" id="IPR018201">
    <property type="entry name" value="Ketoacyl_synth_AS"/>
</dbReference>
<evidence type="ECO:0000256" key="4">
    <source>
        <dbReference type="ARBA" id="ARBA00023268"/>
    </source>
</evidence>
<feature type="domain" description="Carrier" evidence="6">
    <location>
        <begin position="57"/>
        <end position="132"/>
    </location>
</feature>
<dbReference type="Gene3D" id="6.10.140.1830">
    <property type="match status" value="1"/>
</dbReference>
<dbReference type="InterPro" id="IPR036736">
    <property type="entry name" value="ACP-like_sf"/>
</dbReference>
<keyword evidence="4" id="KW-0511">Multifunctional enzyme</keyword>
<dbReference type="InterPro" id="IPR013968">
    <property type="entry name" value="PKS_KR"/>
</dbReference>
<dbReference type="CDD" id="cd08952">
    <property type="entry name" value="KR_1_SDR_x"/>
    <property type="match status" value="1"/>
</dbReference>
<dbReference type="SMART" id="SM00822">
    <property type="entry name" value="PKS_KR"/>
    <property type="match status" value="1"/>
</dbReference>
<dbReference type="Gene3D" id="3.40.50.720">
    <property type="entry name" value="NAD(P)-binding Rossmann-like Domain"/>
    <property type="match status" value="1"/>
</dbReference>
<keyword evidence="9" id="KW-1185">Reference proteome</keyword>
<dbReference type="InterPro" id="IPR016039">
    <property type="entry name" value="Thiolase-like"/>
</dbReference>
<dbReference type="PROSITE" id="PS52004">
    <property type="entry name" value="KS3_2"/>
    <property type="match status" value="1"/>
</dbReference>
<dbReference type="GO" id="GO:0004312">
    <property type="term" value="F:fatty acid synthase activity"/>
    <property type="evidence" value="ECO:0007669"/>
    <property type="project" value="TreeGrafter"/>
</dbReference>
<dbReference type="InterPro" id="IPR014043">
    <property type="entry name" value="Acyl_transferase_dom"/>
</dbReference>
<dbReference type="PROSITE" id="PS00012">
    <property type="entry name" value="PHOSPHOPANTETHEINE"/>
    <property type="match status" value="1"/>
</dbReference>
<dbReference type="Pfam" id="PF02801">
    <property type="entry name" value="Ketoacyl-synt_C"/>
    <property type="match status" value="1"/>
</dbReference>
<dbReference type="SUPFAM" id="SSF55048">
    <property type="entry name" value="Probable ACP-binding domain of malonyl-CoA ACP transacylase"/>
    <property type="match status" value="1"/>
</dbReference>
<keyword evidence="1" id="KW-0596">Phosphopantetheine</keyword>
<organism evidence="8 9">
    <name type="scientific">Micromonospora humi</name>
    <dbReference type="NCBI Taxonomy" id="745366"/>
    <lineage>
        <taxon>Bacteria</taxon>
        <taxon>Bacillati</taxon>
        <taxon>Actinomycetota</taxon>
        <taxon>Actinomycetes</taxon>
        <taxon>Micromonosporales</taxon>
        <taxon>Micromonosporaceae</taxon>
        <taxon>Micromonospora</taxon>
    </lineage>
</organism>
<feature type="domain" description="Carrier" evidence="6">
    <location>
        <begin position="1549"/>
        <end position="1623"/>
    </location>
</feature>
<dbReference type="InterPro" id="IPR032821">
    <property type="entry name" value="PKS_assoc"/>
</dbReference>
<dbReference type="Proteomes" id="UP000199360">
    <property type="component" value="Unassembled WGS sequence"/>
</dbReference>
<evidence type="ECO:0000259" key="6">
    <source>
        <dbReference type="PROSITE" id="PS50075"/>
    </source>
</evidence>
<dbReference type="SMART" id="SM01294">
    <property type="entry name" value="PKS_PP_betabranch"/>
    <property type="match status" value="2"/>
</dbReference>
<dbReference type="InterPro" id="IPR014030">
    <property type="entry name" value="Ketoacyl_synth_N"/>
</dbReference>
<dbReference type="SMART" id="SM00823">
    <property type="entry name" value="PKS_PP"/>
    <property type="match status" value="2"/>
</dbReference>
<dbReference type="GO" id="GO:0004315">
    <property type="term" value="F:3-oxoacyl-[acyl-carrier-protein] synthase activity"/>
    <property type="evidence" value="ECO:0007669"/>
    <property type="project" value="InterPro"/>
</dbReference>
<dbReference type="InterPro" id="IPR016036">
    <property type="entry name" value="Malonyl_transacylase_ACP-bd"/>
</dbReference>
<dbReference type="InterPro" id="IPR014031">
    <property type="entry name" value="Ketoacyl_synth_C"/>
</dbReference>
<dbReference type="PROSITE" id="PS00606">
    <property type="entry name" value="KS3_1"/>
    <property type="match status" value="1"/>
</dbReference>
<evidence type="ECO:0000313" key="8">
    <source>
        <dbReference type="EMBL" id="SCG79567.1"/>
    </source>
</evidence>
<dbReference type="InterPro" id="IPR036291">
    <property type="entry name" value="NAD(P)-bd_dom_sf"/>
</dbReference>
<gene>
    <name evidence="8" type="ORF">GA0070213_1321</name>
</gene>
<dbReference type="InterPro" id="IPR041618">
    <property type="entry name" value="PKS_DE"/>
</dbReference>
<dbReference type="Gene3D" id="3.30.70.3290">
    <property type="match status" value="1"/>
</dbReference>
<dbReference type="FunFam" id="3.40.47.10:FF:000019">
    <property type="entry name" value="Polyketide synthase type I"/>
    <property type="match status" value="1"/>
</dbReference>
<evidence type="ECO:0000256" key="3">
    <source>
        <dbReference type="ARBA" id="ARBA00022679"/>
    </source>
</evidence>
<evidence type="ECO:0000256" key="5">
    <source>
        <dbReference type="ARBA" id="ARBA00023315"/>
    </source>
</evidence>
<dbReference type="NCBIfam" id="NF045894">
    <property type="entry name" value="PKS_plus_SDR"/>
    <property type="match status" value="1"/>
</dbReference>
<keyword evidence="3 8" id="KW-0808">Transferase</keyword>
<keyword evidence="5" id="KW-0012">Acyltransferase</keyword>
<dbReference type="Pfam" id="PF00109">
    <property type="entry name" value="ketoacyl-synt"/>
    <property type="match status" value="1"/>
</dbReference>
<dbReference type="InterPro" id="IPR020841">
    <property type="entry name" value="PKS_Beta-ketoAc_synthase_dom"/>
</dbReference>
<evidence type="ECO:0000256" key="2">
    <source>
        <dbReference type="ARBA" id="ARBA00022553"/>
    </source>
</evidence>
<dbReference type="Pfam" id="PF18369">
    <property type="entry name" value="PKS_DE"/>
    <property type="match status" value="1"/>
</dbReference>
<dbReference type="InterPro" id="IPR009081">
    <property type="entry name" value="PP-bd_ACP"/>
</dbReference>
<dbReference type="Gene3D" id="1.10.1200.10">
    <property type="entry name" value="ACP-like"/>
    <property type="match status" value="2"/>
</dbReference>
<evidence type="ECO:0000313" key="9">
    <source>
        <dbReference type="Proteomes" id="UP000199360"/>
    </source>
</evidence>
<dbReference type="SMART" id="SM00827">
    <property type="entry name" value="PKS_AT"/>
    <property type="match status" value="1"/>
</dbReference>